<dbReference type="PANTHER" id="PTHR10009:SF18">
    <property type="entry name" value="PROTEIN YELLOW-LIKE PROTEIN"/>
    <property type="match status" value="1"/>
</dbReference>
<keyword evidence="3" id="KW-0964">Secreted</keyword>
<evidence type="ECO:0000256" key="3">
    <source>
        <dbReference type="ARBA" id="ARBA00022525"/>
    </source>
</evidence>
<dbReference type="AlphaFoldDB" id="A0AAD7UAK2"/>
<protein>
    <recommendedName>
        <fullName evidence="6">Major royal jelly protein</fullName>
    </recommendedName>
</protein>
<dbReference type="Pfam" id="PF03022">
    <property type="entry name" value="MRJP"/>
    <property type="match status" value="1"/>
</dbReference>
<dbReference type="InterPro" id="IPR017996">
    <property type="entry name" value="MRJP/yellow-related"/>
</dbReference>
<evidence type="ECO:0000256" key="1">
    <source>
        <dbReference type="ARBA" id="ARBA00004613"/>
    </source>
</evidence>
<evidence type="ECO:0000256" key="2">
    <source>
        <dbReference type="ARBA" id="ARBA00009127"/>
    </source>
</evidence>
<organism evidence="4 5">
    <name type="scientific">Chrysophaeum taylorii</name>
    <dbReference type="NCBI Taxonomy" id="2483200"/>
    <lineage>
        <taxon>Eukaryota</taxon>
        <taxon>Sar</taxon>
        <taxon>Stramenopiles</taxon>
        <taxon>Ochrophyta</taxon>
        <taxon>Pelagophyceae</taxon>
        <taxon>Pelagomonadales</taxon>
        <taxon>Pelagomonadaceae</taxon>
        <taxon>Chrysophaeum</taxon>
    </lineage>
</organism>
<gene>
    <name evidence="4" type="ORF">CTAYLR_008508</name>
</gene>
<accession>A0AAD7UAK2</accession>
<dbReference type="InterPro" id="IPR011042">
    <property type="entry name" value="6-blade_b-propeller_TolB-like"/>
</dbReference>
<dbReference type="EMBL" id="JAQMWT010000470">
    <property type="protein sequence ID" value="KAJ8600850.1"/>
    <property type="molecule type" value="Genomic_DNA"/>
</dbReference>
<evidence type="ECO:0000313" key="5">
    <source>
        <dbReference type="Proteomes" id="UP001230188"/>
    </source>
</evidence>
<name>A0AAD7UAK2_9STRA</name>
<evidence type="ECO:0000313" key="4">
    <source>
        <dbReference type="EMBL" id="KAJ8600850.1"/>
    </source>
</evidence>
<comment type="similarity">
    <text evidence="2">Belongs to the major royal jelly protein family.</text>
</comment>
<dbReference type="SUPFAM" id="SSF101898">
    <property type="entry name" value="NHL repeat"/>
    <property type="match status" value="1"/>
</dbReference>
<dbReference type="PANTHER" id="PTHR10009">
    <property type="entry name" value="PROTEIN YELLOW-RELATED"/>
    <property type="match status" value="1"/>
</dbReference>
<comment type="subcellular location">
    <subcellularLocation>
        <location evidence="1">Secreted</location>
    </subcellularLocation>
</comment>
<sequence>MWLHCLALAHFAQAAPHRAWTIESWRVVDYDWEALNTTRAAAVASGVFTPSHNAVTGIKVWRDRVFVTVPRWMTGVPSTLNQVVDGALRPLPVNVSYVQSMEIDLEGRMWIVDVGRKYFHDDSVPTVNGPARLVLFDLSTDSVVDIFEFPDSVVPYNSSFLNDIALTGNETAVISDAGGDGALVVLDLAARTTFRFVDKSTSAEADVTFVIGGVDYGNQTFTTPTDGIAYNPCDDHVYYCALQGLTLFKVPRAALFSFDVDTAAASVSIAARKTSPADGMTFAANGRLFTGGITDPDDTVYFFDFGISRRDNFPIYDDSNNVLARRQWWADTFAFNDTDLFWTTNHLDQFLTSTMDFGPASSPNFEIHRANVGSPSYLHGCSL</sequence>
<reference evidence="4" key="1">
    <citation type="submission" date="2023-01" db="EMBL/GenBank/DDBJ databases">
        <title>Metagenome sequencing of chrysophaentin producing Chrysophaeum taylorii.</title>
        <authorList>
            <person name="Davison J."/>
            <person name="Bewley C."/>
        </authorList>
    </citation>
    <scope>NUCLEOTIDE SEQUENCE</scope>
    <source>
        <strain evidence="4">NIES-1699</strain>
    </source>
</reference>
<dbReference type="Gene3D" id="2.120.10.30">
    <property type="entry name" value="TolB, C-terminal domain"/>
    <property type="match status" value="1"/>
</dbReference>
<proteinExistence type="inferred from homology"/>
<evidence type="ECO:0008006" key="6">
    <source>
        <dbReference type="Google" id="ProtNLM"/>
    </source>
</evidence>
<comment type="caution">
    <text evidence="4">The sequence shown here is derived from an EMBL/GenBank/DDBJ whole genome shotgun (WGS) entry which is preliminary data.</text>
</comment>
<dbReference type="Proteomes" id="UP001230188">
    <property type="component" value="Unassembled WGS sequence"/>
</dbReference>
<keyword evidence="5" id="KW-1185">Reference proteome</keyword>
<dbReference type="GO" id="GO:0005576">
    <property type="term" value="C:extracellular region"/>
    <property type="evidence" value="ECO:0007669"/>
    <property type="project" value="UniProtKB-SubCell"/>
</dbReference>